<dbReference type="AlphaFoldDB" id="A0A812WGU6"/>
<accession>A0A812WGU6</accession>
<keyword evidence="9" id="KW-1185">Reference proteome</keyword>
<protein>
    <submittedName>
        <fullName evidence="8">DHX57 protein</fullName>
    </submittedName>
</protein>
<dbReference type="SMART" id="SM00487">
    <property type="entry name" value="DEXDc"/>
    <property type="match status" value="1"/>
</dbReference>
<gene>
    <name evidence="8" type="primary">DHX57</name>
    <name evidence="8" type="ORF">SPIL2461_LOCUS18504</name>
</gene>
<dbReference type="Proteomes" id="UP000649617">
    <property type="component" value="Unassembled WGS sequence"/>
</dbReference>
<keyword evidence="2" id="KW-0378">Hydrolase</keyword>
<dbReference type="InterPro" id="IPR014001">
    <property type="entry name" value="Helicase_ATP-bd"/>
</dbReference>
<dbReference type="InterPro" id="IPR001650">
    <property type="entry name" value="Helicase_C-like"/>
</dbReference>
<dbReference type="GO" id="GO:0005524">
    <property type="term" value="F:ATP binding"/>
    <property type="evidence" value="ECO:0007669"/>
    <property type="project" value="UniProtKB-KW"/>
</dbReference>
<dbReference type="OrthoDB" id="434068at2759"/>
<feature type="region of interest" description="Disordered" evidence="5">
    <location>
        <begin position="1"/>
        <end position="41"/>
    </location>
</feature>
<proteinExistence type="predicted"/>
<evidence type="ECO:0000259" key="6">
    <source>
        <dbReference type="PROSITE" id="PS51192"/>
    </source>
</evidence>
<dbReference type="GO" id="GO:0004386">
    <property type="term" value="F:helicase activity"/>
    <property type="evidence" value="ECO:0007669"/>
    <property type="project" value="UniProtKB-KW"/>
</dbReference>
<evidence type="ECO:0000256" key="3">
    <source>
        <dbReference type="ARBA" id="ARBA00022806"/>
    </source>
</evidence>
<keyword evidence="4" id="KW-0067">ATP-binding</keyword>
<evidence type="ECO:0000313" key="8">
    <source>
        <dbReference type="EMBL" id="CAE7671012.1"/>
    </source>
</evidence>
<name>A0A812WGU6_SYMPI</name>
<dbReference type="PROSITE" id="PS51194">
    <property type="entry name" value="HELICASE_CTER"/>
    <property type="match status" value="1"/>
</dbReference>
<dbReference type="Pfam" id="PF13245">
    <property type="entry name" value="AAA_19"/>
    <property type="match status" value="1"/>
</dbReference>
<evidence type="ECO:0000313" key="9">
    <source>
        <dbReference type="Proteomes" id="UP000649617"/>
    </source>
</evidence>
<evidence type="ECO:0000256" key="1">
    <source>
        <dbReference type="ARBA" id="ARBA00022741"/>
    </source>
</evidence>
<evidence type="ECO:0000259" key="7">
    <source>
        <dbReference type="PROSITE" id="PS51194"/>
    </source>
</evidence>
<dbReference type="SMART" id="SM00490">
    <property type="entry name" value="HELICc"/>
    <property type="match status" value="1"/>
</dbReference>
<dbReference type="CDD" id="cd17917">
    <property type="entry name" value="DEXHc_RHA-like"/>
    <property type="match status" value="1"/>
</dbReference>
<keyword evidence="3" id="KW-0347">Helicase</keyword>
<dbReference type="Gene3D" id="3.40.50.300">
    <property type="entry name" value="P-loop containing nucleotide triphosphate hydrolases"/>
    <property type="match status" value="3"/>
</dbReference>
<reference evidence="8" key="1">
    <citation type="submission" date="2021-02" db="EMBL/GenBank/DDBJ databases">
        <authorList>
            <person name="Dougan E. K."/>
            <person name="Rhodes N."/>
            <person name="Thang M."/>
            <person name="Chan C."/>
        </authorList>
    </citation>
    <scope>NUCLEOTIDE SEQUENCE</scope>
</reference>
<evidence type="ECO:0000256" key="2">
    <source>
        <dbReference type="ARBA" id="ARBA00022801"/>
    </source>
</evidence>
<sequence length="385" mass="42988">WAAEQQANDGADVSEADASQPSRRFRRIPDADDPRRADVRGKLPIEQIRDSVGEVLGSSQVLVVSGGTGSGKTTQLPQFLLDDWEADHAPRIVVTQPRRIAAISVAERVAWERGEREFLTVGTLLRRAVDDSCLRNCDVVIVDEVHERDMLTDFLLVLLREVLPSRPDLKLILMSATLDVHAFTDYFDSCPVLEVQSETLFPVEEVHLEDDFFAEFTYTHSLMAVEESAREALEKDDSDELEGSANGSRMLWGGYDGGEIDKVLHVMDSSICAVVREISNRSGKDVKGSVLCFLPGWSEIRQMQERLSGGEEAKQIWTVPLHSTLPKEKQQQVFQKPPRSKVKVILATNIAESSVTINDVEVVIDSGLQRELAYDPKRRMSSLDT</sequence>
<dbReference type="CDD" id="cd18791">
    <property type="entry name" value="SF2_C_RHA"/>
    <property type="match status" value="1"/>
</dbReference>
<dbReference type="Pfam" id="PF00271">
    <property type="entry name" value="Helicase_C"/>
    <property type="match status" value="1"/>
</dbReference>
<evidence type="ECO:0000256" key="4">
    <source>
        <dbReference type="ARBA" id="ARBA00022840"/>
    </source>
</evidence>
<dbReference type="PANTHER" id="PTHR18934:SF99">
    <property type="entry name" value="ATP-DEPENDENT RNA HELICASE DHX37-RELATED"/>
    <property type="match status" value="1"/>
</dbReference>
<feature type="compositionally biased region" description="Basic and acidic residues" evidence="5">
    <location>
        <begin position="27"/>
        <end position="41"/>
    </location>
</feature>
<dbReference type="SUPFAM" id="SSF52540">
    <property type="entry name" value="P-loop containing nucleoside triphosphate hydrolases"/>
    <property type="match status" value="1"/>
</dbReference>
<dbReference type="PROSITE" id="PS51192">
    <property type="entry name" value="HELICASE_ATP_BIND_1"/>
    <property type="match status" value="1"/>
</dbReference>
<evidence type="ECO:0000256" key="5">
    <source>
        <dbReference type="SAM" id="MobiDB-lite"/>
    </source>
</evidence>
<dbReference type="GO" id="GO:0003723">
    <property type="term" value="F:RNA binding"/>
    <property type="evidence" value="ECO:0007669"/>
    <property type="project" value="TreeGrafter"/>
</dbReference>
<feature type="non-terminal residue" evidence="8">
    <location>
        <position position="385"/>
    </location>
</feature>
<dbReference type="GO" id="GO:0016787">
    <property type="term" value="F:hydrolase activity"/>
    <property type="evidence" value="ECO:0007669"/>
    <property type="project" value="UniProtKB-KW"/>
</dbReference>
<comment type="caution">
    <text evidence="8">The sequence shown here is derived from an EMBL/GenBank/DDBJ whole genome shotgun (WGS) entry which is preliminary data.</text>
</comment>
<dbReference type="EMBL" id="CAJNIZ010043864">
    <property type="protein sequence ID" value="CAE7671012.1"/>
    <property type="molecule type" value="Genomic_DNA"/>
</dbReference>
<keyword evidence="1" id="KW-0547">Nucleotide-binding</keyword>
<dbReference type="InterPro" id="IPR027417">
    <property type="entry name" value="P-loop_NTPase"/>
</dbReference>
<organism evidence="8 9">
    <name type="scientific">Symbiodinium pilosum</name>
    <name type="common">Dinoflagellate</name>
    <dbReference type="NCBI Taxonomy" id="2952"/>
    <lineage>
        <taxon>Eukaryota</taxon>
        <taxon>Sar</taxon>
        <taxon>Alveolata</taxon>
        <taxon>Dinophyceae</taxon>
        <taxon>Suessiales</taxon>
        <taxon>Symbiodiniaceae</taxon>
        <taxon>Symbiodinium</taxon>
    </lineage>
</organism>
<dbReference type="PANTHER" id="PTHR18934">
    <property type="entry name" value="ATP-DEPENDENT RNA HELICASE"/>
    <property type="match status" value="1"/>
</dbReference>
<feature type="domain" description="Helicase ATP-binding" evidence="6">
    <location>
        <begin position="53"/>
        <end position="196"/>
    </location>
</feature>
<feature type="domain" description="Helicase C-terminal" evidence="7">
    <location>
        <begin position="270"/>
        <end position="385"/>
    </location>
</feature>
<feature type="non-terminal residue" evidence="8">
    <location>
        <position position="1"/>
    </location>
</feature>